<dbReference type="InterPro" id="IPR033705">
    <property type="entry name" value="Anticodon_Ia_Val"/>
</dbReference>
<dbReference type="SUPFAM" id="SSF52374">
    <property type="entry name" value="Nucleotidylyl transferase"/>
    <property type="match status" value="1"/>
</dbReference>
<feature type="coiled-coil region" evidence="13">
    <location>
        <begin position="956"/>
        <end position="983"/>
    </location>
</feature>
<keyword evidence="7 12" id="KW-0067">ATP-binding</keyword>
<gene>
    <name evidence="16" type="primary">KNAG0B01110</name>
    <name evidence="16" type="ordered locus">KNAG_0B01110</name>
</gene>
<dbReference type="InterPro" id="IPR002303">
    <property type="entry name" value="Valyl-tRNA_ligase"/>
</dbReference>
<evidence type="ECO:0000256" key="4">
    <source>
        <dbReference type="ARBA" id="ARBA00022490"/>
    </source>
</evidence>
<dbReference type="OMA" id="SAWYSFW"/>
<dbReference type="GeneID" id="34524208"/>
<dbReference type="FunFam" id="3.40.50.620:FF:000078">
    <property type="entry name" value="Valine--tRNA ligase, mitochondrial"/>
    <property type="match status" value="1"/>
</dbReference>
<sequence length="1026" mass="117642">MAPVKLNSPKRLWNVLRCCSPNWHTATNIRIRCASKRTSSTCASQVGPPIKMKSLPDIHGDEAKSYDPQQTERGWYEWWEAQKLFKPQFTATGKIKPEGVFSIPSPPPNITGSLHIGHALTIALQDSLVRFNRMKGKTVLFLPGFDHAGIATQSVVERKLWKTEKKTRNDYGRDVFVDKIMDWKDDYHKTIKTQIKKMGGSYDWSRESFTLDTVRSKAVTEAFVKLHDEGLIYRDTKLVNWSTCLRTAISNLEVENIEIKGKTFLIVPGYDEPVEFGTLTLIGYPVIDSPDGENLVVSTTRPETIFGDTAIAVHPEDPRYKHLHGKYVQHPLLDRILPIVLDKDIVDMEFGTGAVKITPAHDLNDYRVGKKHGLEFVNIFSDDGLLNKNTGPGWEGMKRFEARVKVTQELMKRNFIKGQVEHAMSVPICSRSGDVIEPLLKPQWWVSQKEMALQSIRVVKNGDIKIRPEHSEAEYFRWLENVEDWCISRQLWWGHRCPAYFVRIADEDPQRSDGRYWVAATSFEEAEKKAQQFFPNKSFTLEQDEDVLDTWFSSGLWALSTLGWPRLTPDLKTFYPYTLLETGWDILFFWVARMILLSVKLIGTVPFQEVFCHPLVRDANGRKMSKSLGNVIDPLDVVNGVSLKELQEKIQCGNVPLKEIERALKDQKKMYPQGIPSCGTDALRFALCSYTTNNNRNDINLDIKRVENYRKFINKFYQATRFLLLNLGDTFQPPKSISSLRPSTVIEKWMLHTLSLSARSVSNSFEERDFAAVTQLIYQLWYQICDNFIEYFKFVIQKGTQSDIDSGKKMLYVAIDTALKLTHPMMPFVTEELWQRLPKTTPAVGSVLAQKFPVFPGNITDPGVSKIVEMLWATISESRSLCNQYGIMKNAEIEITINKDDVFEVLTSNASFLEYILKNNVKTITLTTQEPKAKDDWVFSSINTTIKVGLKIKGHINEVEDKIVRLEKRIKKLENRLRPLQLVANSQDYLVKVGSEIRNTNKQRMEELQVQISTFSDMVSNFKKIL</sequence>
<dbReference type="GO" id="GO:0004832">
    <property type="term" value="F:valine-tRNA ligase activity"/>
    <property type="evidence" value="ECO:0007669"/>
    <property type="project" value="UniProtKB-EC"/>
</dbReference>
<dbReference type="FunFam" id="3.90.740.10:FF:000005">
    <property type="entry name" value="Valine--tRNA ligase, mitochondrial"/>
    <property type="match status" value="1"/>
</dbReference>
<keyword evidence="9 12" id="KW-0030">Aminoacyl-tRNA synthetase</keyword>
<dbReference type="NCBIfam" id="TIGR00422">
    <property type="entry name" value="valS"/>
    <property type="match status" value="1"/>
</dbReference>
<name>J7RG95_HUIN7</name>
<keyword evidence="13" id="KW-0175">Coiled coil</keyword>
<dbReference type="Gene3D" id="1.10.730.10">
    <property type="entry name" value="Isoleucyl-tRNA Synthetase, Domain 1"/>
    <property type="match status" value="1"/>
</dbReference>
<dbReference type="Gene3D" id="3.90.740.10">
    <property type="entry name" value="Valyl/Leucyl/Isoleucyl-tRNA synthetase, editing domain"/>
    <property type="match status" value="1"/>
</dbReference>
<evidence type="ECO:0000256" key="13">
    <source>
        <dbReference type="SAM" id="Coils"/>
    </source>
</evidence>
<keyword evidence="6 12" id="KW-0547">Nucleotide-binding</keyword>
<proteinExistence type="inferred from homology"/>
<dbReference type="NCBIfam" id="NF004349">
    <property type="entry name" value="PRK05729.1"/>
    <property type="match status" value="1"/>
</dbReference>
<comment type="subcellular location">
    <subcellularLocation>
        <location evidence="1">Cytoplasm</location>
    </subcellularLocation>
</comment>
<dbReference type="Gene3D" id="3.40.50.620">
    <property type="entry name" value="HUPs"/>
    <property type="match status" value="2"/>
</dbReference>
<dbReference type="CDD" id="cd00817">
    <property type="entry name" value="ValRS_core"/>
    <property type="match status" value="1"/>
</dbReference>
<dbReference type="CDD" id="cd07962">
    <property type="entry name" value="Anticodon_Ia_Val"/>
    <property type="match status" value="1"/>
</dbReference>
<dbReference type="eggNOG" id="KOG0432">
    <property type="taxonomic scope" value="Eukaryota"/>
</dbReference>
<dbReference type="GO" id="GO:0005829">
    <property type="term" value="C:cytosol"/>
    <property type="evidence" value="ECO:0007669"/>
    <property type="project" value="TreeGrafter"/>
</dbReference>
<keyword evidence="8 12" id="KW-0648">Protein biosynthesis</keyword>
<accession>J7RG95</accession>
<evidence type="ECO:0000313" key="17">
    <source>
        <dbReference type="Proteomes" id="UP000006310"/>
    </source>
</evidence>
<evidence type="ECO:0000313" key="16">
    <source>
        <dbReference type="EMBL" id="CCK68558.1"/>
    </source>
</evidence>
<dbReference type="GO" id="GO:0002161">
    <property type="term" value="F:aminoacyl-tRNA deacylase activity"/>
    <property type="evidence" value="ECO:0007669"/>
    <property type="project" value="InterPro"/>
</dbReference>
<keyword evidence="17" id="KW-1185">Reference proteome</keyword>
<dbReference type="InterPro" id="IPR009008">
    <property type="entry name" value="Val/Leu/Ile-tRNA-synth_edit"/>
</dbReference>
<evidence type="ECO:0000256" key="9">
    <source>
        <dbReference type="ARBA" id="ARBA00023146"/>
    </source>
</evidence>
<comment type="similarity">
    <text evidence="2 12">Belongs to the class-I aminoacyl-tRNA synthetase family.</text>
</comment>
<evidence type="ECO:0000256" key="3">
    <source>
        <dbReference type="ARBA" id="ARBA00013169"/>
    </source>
</evidence>
<reference evidence="17" key="2">
    <citation type="submission" date="2012-08" db="EMBL/GenBank/DDBJ databases">
        <title>Genome sequence of Kazachstania naganishii.</title>
        <authorList>
            <person name="Gordon J.L."/>
            <person name="Armisen D."/>
            <person name="Proux-Wera E."/>
            <person name="OhEigeartaigh S.S."/>
            <person name="Byrne K.P."/>
            <person name="Wolfe K.H."/>
        </authorList>
    </citation>
    <scope>NUCLEOTIDE SEQUENCE [LARGE SCALE GENOMIC DNA]</scope>
    <source>
        <strain evidence="17">ATCC MYA-139 / BCRC 22969 / CBS 8797 / CCRC 22969 / KCTC 17520 / NBRC 10181 / NCYC 3082</strain>
    </source>
</reference>
<dbReference type="PANTHER" id="PTHR11946">
    <property type="entry name" value="VALYL-TRNA SYNTHETASES"/>
    <property type="match status" value="1"/>
</dbReference>
<dbReference type="InterPro" id="IPR001412">
    <property type="entry name" value="aa-tRNA-synth_I_CS"/>
</dbReference>
<dbReference type="SUPFAM" id="SSF47323">
    <property type="entry name" value="Anticodon-binding domain of a subclass of class I aminoacyl-tRNA synthetases"/>
    <property type="match status" value="1"/>
</dbReference>
<evidence type="ECO:0000256" key="5">
    <source>
        <dbReference type="ARBA" id="ARBA00022598"/>
    </source>
</evidence>
<evidence type="ECO:0000256" key="7">
    <source>
        <dbReference type="ARBA" id="ARBA00022840"/>
    </source>
</evidence>
<evidence type="ECO:0000256" key="8">
    <source>
        <dbReference type="ARBA" id="ARBA00022917"/>
    </source>
</evidence>
<protein>
    <recommendedName>
        <fullName evidence="3">valine--tRNA ligase</fullName>
        <ecNumber evidence="3">6.1.1.9</ecNumber>
    </recommendedName>
    <alternativeName>
        <fullName evidence="10">Valyl-tRNA synthetase</fullName>
    </alternativeName>
</protein>
<dbReference type="FunFam" id="3.40.50.620:FF:000020">
    <property type="entry name" value="Valine--tRNA ligase, mitochondrial"/>
    <property type="match status" value="1"/>
</dbReference>
<dbReference type="RefSeq" id="XP_022462804.1">
    <property type="nucleotide sequence ID" value="XM_022611390.1"/>
</dbReference>
<evidence type="ECO:0000256" key="11">
    <source>
        <dbReference type="ARBA" id="ARBA00047552"/>
    </source>
</evidence>
<organism evidence="16 17">
    <name type="scientific">Huiozyma naganishii (strain ATCC MYA-139 / BCRC 22969 / CBS 8797 / KCTC 17520 / NBRC 10181 / NCYC 3082 / Yp74L-3)</name>
    <name type="common">Yeast</name>
    <name type="synonym">Kazachstania naganishii</name>
    <dbReference type="NCBI Taxonomy" id="1071383"/>
    <lineage>
        <taxon>Eukaryota</taxon>
        <taxon>Fungi</taxon>
        <taxon>Dikarya</taxon>
        <taxon>Ascomycota</taxon>
        <taxon>Saccharomycotina</taxon>
        <taxon>Saccharomycetes</taxon>
        <taxon>Saccharomycetales</taxon>
        <taxon>Saccharomycetaceae</taxon>
        <taxon>Huiozyma</taxon>
    </lineage>
</organism>
<dbReference type="GO" id="GO:0006438">
    <property type="term" value="P:valyl-tRNA aminoacylation"/>
    <property type="evidence" value="ECO:0007669"/>
    <property type="project" value="InterPro"/>
</dbReference>
<dbReference type="PRINTS" id="PR00986">
    <property type="entry name" value="TRNASYNTHVAL"/>
</dbReference>
<dbReference type="PROSITE" id="PS00178">
    <property type="entry name" value="AA_TRNA_LIGASE_I"/>
    <property type="match status" value="1"/>
</dbReference>
<dbReference type="Pfam" id="PF00133">
    <property type="entry name" value="tRNA-synt_1"/>
    <property type="match status" value="1"/>
</dbReference>
<evidence type="ECO:0000256" key="2">
    <source>
        <dbReference type="ARBA" id="ARBA00005594"/>
    </source>
</evidence>
<evidence type="ECO:0000256" key="10">
    <source>
        <dbReference type="ARBA" id="ARBA00029936"/>
    </source>
</evidence>
<feature type="domain" description="Methionyl/Valyl/Leucyl/Isoleucyl-tRNA synthetase anticodon-binding" evidence="15">
    <location>
        <begin position="747"/>
        <end position="896"/>
    </location>
</feature>
<dbReference type="Pfam" id="PF08264">
    <property type="entry name" value="Anticodon_1"/>
    <property type="match status" value="1"/>
</dbReference>
<keyword evidence="4" id="KW-0963">Cytoplasm</keyword>
<evidence type="ECO:0000256" key="12">
    <source>
        <dbReference type="RuleBase" id="RU363035"/>
    </source>
</evidence>
<dbReference type="EC" id="6.1.1.9" evidence="3"/>
<dbReference type="HOGENOM" id="CLU_001493_0_1_1"/>
<keyword evidence="5 12" id="KW-0436">Ligase</keyword>
<dbReference type="InterPro" id="IPR013155">
    <property type="entry name" value="M/V/L/I-tRNA-synth_anticd-bd"/>
</dbReference>
<dbReference type="InterPro" id="IPR002300">
    <property type="entry name" value="aa-tRNA-synth_Ia"/>
</dbReference>
<dbReference type="GO" id="GO:0005524">
    <property type="term" value="F:ATP binding"/>
    <property type="evidence" value="ECO:0007669"/>
    <property type="project" value="UniProtKB-KW"/>
</dbReference>
<dbReference type="InterPro" id="IPR009080">
    <property type="entry name" value="tRNAsynth_Ia_anticodon-bd"/>
</dbReference>
<dbReference type="SUPFAM" id="SSF50677">
    <property type="entry name" value="ValRS/IleRS/LeuRS editing domain"/>
    <property type="match status" value="1"/>
</dbReference>
<dbReference type="OrthoDB" id="629407at2759"/>
<dbReference type="KEGG" id="kng:KNAG_0B01110"/>
<feature type="domain" description="Aminoacyl-tRNA synthetase class Ia" evidence="14">
    <location>
        <begin position="75"/>
        <end position="694"/>
    </location>
</feature>
<comment type="catalytic activity">
    <reaction evidence="11">
        <text>tRNA(Val) + L-valine + ATP = L-valyl-tRNA(Val) + AMP + diphosphate</text>
        <dbReference type="Rhea" id="RHEA:10704"/>
        <dbReference type="Rhea" id="RHEA-COMP:9672"/>
        <dbReference type="Rhea" id="RHEA-COMP:9708"/>
        <dbReference type="ChEBI" id="CHEBI:30616"/>
        <dbReference type="ChEBI" id="CHEBI:33019"/>
        <dbReference type="ChEBI" id="CHEBI:57762"/>
        <dbReference type="ChEBI" id="CHEBI:78442"/>
        <dbReference type="ChEBI" id="CHEBI:78537"/>
        <dbReference type="ChEBI" id="CHEBI:456215"/>
        <dbReference type="EC" id="6.1.1.9"/>
    </reaction>
</comment>
<dbReference type="AlphaFoldDB" id="J7RG95"/>
<evidence type="ECO:0000256" key="1">
    <source>
        <dbReference type="ARBA" id="ARBA00004496"/>
    </source>
</evidence>
<dbReference type="PANTHER" id="PTHR11946:SF109">
    <property type="entry name" value="VALINE--TRNA LIGASE"/>
    <property type="match status" value="1"/>
</dbReference>
<dbReference type="HAMAP" id="MF_02004">
    <property type="entry name" value="Val_tRNA_synth_type1"/>
    <property type="match status" value="1"/>
</dbReference>
<evidence type="ECO:0000256" key="6">
    <source>
        <dbReference type="ARBA" id="ARBA00022741"/>
    </source>
</evidence>
<evidence type="ECO:0000259" key="14">
    <source>
        <dbReference type="Pfam" id="PF00133"/>
    </source>
</evidence>
<reference evidence="16 17" key="1">
    <citation type="journal article" date="2011" name="Proc. Natl. Acad. Sci. U.S.A.">
        <title>Evolutionary erosion of yeast sex chromosomes by mating-type switching accidents.</title>
        <authorList>
            <person name="Gordon J.L."/>
            <person name="Armisen D."/>
            <person name="Proux-Wera E."/>
            <person name="Oheigeartaigh S.S."/>
            <person name="Byrne K.P."/>
            <person name="Wolfe K.H."/>
        </authorList>
    </citation>
    <scope>NUCLEOTIDE SEQUENCE [LARGE SCALE GENOMIC DNA]</scope>
    <source>
        <strain evidence="17">ATCC MYA-139 / BCRC 22969 / CBS 8797 / CCRC 22969 / KCTC 17520 / NBRC 10181 / NCYC 3082</strain>
    </source>
</reference>
<evidence type="ECO:0000259" key="15">
    <source>
        <dbReference type="Pfam" id="PF08264"/>
    </source>
</evidence>
<dbReference type="Proteomes" id="UP000006310">
    <property type="component" value="Chromosome 2"/>
</dbReference>
<dbReference type="EMBL" id="HE978315">
    <property type="protein sequence ID" value="CCK68558.1"/>
    <property type="molecule type" value="Genomic_DNA"/>
</dbReference>
<dbReference type="STRING" id="1071383.J7RG95"/>
<dbReference type="InterPro" id="IPR014729">
    <property type="entry name" value="Rossmann-like_a/b/a_fold"/>
</dbReference>